<evidence type="ECO:0000313" key="3">
    <source>
        <dbReference type="Proteomes" id="UP000799291"/>
    </source>
</evidence>
<gene>
    <name evidence="2" type="ORF">K458DRAFT_410088</name>
</gene>
<dbReference type="AlphaFoldDB" id="A0A6G1IG62"/>
<name>A0A6G1IG62_9PLEO</name>
<keyword evidence="3" id="KW-1185">Reference proteome</keyword>
<proteinExistence type="predicted"/>
<feature type="compositionally biased region" description="Polar residues" evidence="1">
    <location>
        <begin position="122"/>
        <end position="136"/>
    </location>
</feature>
<evidence type="ECO:0000256" key="1">
    <source>
        <dbReference type="SAM" id="MobiDB-lite"/>
    </source>
</evidence>
<feature type="compositionally biased region" description="Basic and acidic residues" evidence="1">
    <location>
        <begin position="495"/>
        <end position="509"/>
    </location>
</feature>
<accession>A0A6G1IG62</accession>
<feature type="region of interest" description="Disordered" evidence="1">
    <location>
        <begin position="122"/>
        <end position="141"/>
    </location>
</feature>
<protein>
    <submittedName>
        <fullName evidence="2">Uncharacterized protein</fullName>
    </submittedName>
</protein>
<dbReference type="EMBL" id="MU005628">
    <property type="protein sequence ID" value="KAF2676889.1"/>
    <property type="molecule type" value="Genomic_DNA"/>
</dbReference>
<feature type="region of interest" description="Disordered" evidence="1">
    <location>
        <begin position="485"/>
        <end position="509"/>
    </location>
</feature>
<sequence length="509" mass="56698">MLKLFPCAPNRCERRPVRFTIRSVVAREGGNMRQGLKVLCGCIVGNPRYAPNSSKSPWTYTGIGTKITVATIPNLVGVRTLRTHTISASEGYKQSLRQARGNSAATSPAFLLLPSFRTFSQSRRTNSSEAPRTCQGTRRYLHDSSTTSTSIVLAAICGLPKILYRIPRSVSLLGHGAVLYLPASIWSPSTLDSMHNPPLFLGGPASSPSNPYTSTTNFGHNIPPTAPYPQIGAHPHMQLHSHMNLDPLVHQYPQVRPDPTTPTPIAQHFRPQQSQTRFTQLPPGQRPGACYEISPCEEPYRIRLEQMHGGSVGNQHVQSVPTQGLRSVNDASPAIHRHLQFDLHGQMALSSFDRIQNCNVQRGLQLELEARAWCEQVTSNPAGPPQLNHLGEPSPWRHEPLPGVVGWWNVHVLDHPEDIKHAPEETLRHHHAHMNNVAKLLNEENPAAMKAWRRAGEGMFPELISALAAFPFELPEDLRVIFDSPESNETRKRKLENDHQGRVKRNRDD</sequence>
<reference evidence="2" key="1">
    <citation type="journal article" date="2020" name="Stud. Mycol.">
        <title>101 Dothideomycetes genomes: a test case for predicting lifestyles and emergence of pathogens.</title>
        <authorList>
            <person name="Haridas S."/>
            <person name="Albert R."/>
            <person name="Binder M."/>
            <person name="Bloem J."/>
            <person name="Labutti K."/>
            <person name="Salamov A."/>
            <person name="Andreopoulos B."/>
            <person name="Baker S."/>
            <person name="Barry K."/>
            <person name="Bills G."/>
            <person name="Bluhm B."/>
            <person name="Cannon C."/>
            <person name="Castanera R."/>
            <person name="Culley D."/>
            <person name="Daum C."/>
            <person name="Ezra D."/>
            <person name="Gonzalez J."/>
            <person name="Henrissat B."/>
            <person name="Kuo A."/>
            <person name="Liang C."/>
            <person name="Lipzen A."/>
            <person name="Lutzoni F."/>
            <person name="Magnuson J."/>
            <person name="Mondo S."/>
            <person name="Nolan M."/>
            <person name="Ohm R."/>
            <person name="Pangilinan J."/>
            <person name="Park H.-J."/>
            <person name="Ramirez L."/>
            <person name="Alfaro M."/>
            <person name="Sun H."/>
            <person name="Tritt A."/>
            <person name="Yoshinaga Y."/>
            <person name="Zwiers L.-H."/>
            <person name="Turgeon B."/>
            <person name="Goodwin S."/>
            <person name="Spatafora J."/>
            <person name="Crous P."/>
            <person name="Grigoriev I."/>
        </authorList>
    </citation>
    <scope>NUCLEOTIDE SEQUENCE</scope>
    <source>
        <strain evidence="2">CBS 122367</strain>
    </source>
</reference>
<dbReference type="Proteomes" id="UP000799291">
    <property type="component" value="Unassembled WGS sequence"/>
</dbReference>
<evidence type="ECO:0000313" key="2">
    <source>
        <dbReference type="EMBL" id="KAF2676889.1"/>
    </source>
</evidence>
<organism evidence="2 3">
    <name type="scientific">Lentithecium fluviatile CBS 122367</name>
    <dbReference type="NCBI Taxonomy" id="1168545"/>
    <lineage>
        <taxon>Eukaryota</taxon>
        <taxon>Fungi</taxon>
        <taxon>Dikarya</taxon>
        <taxon>Ascomycota</taxon>
        <taxon>Pezizomycotina</taxon>
        <taxon>Dothideomycetes</taxon>
        <taxon>Pleosporomycetidae</taxon>
        <taxon>Pleosporales</taxon>
        <taxon>Massarineae</taxon>
        <taxon>Lentitheciaceae</taxon>
        <taxon>Lentithecium</taxon>
    </lineage>
</organism>